<dbReference type="AlphaFoldDB" id="A0A254N9Y5"/>
<proteinExistence type="predicted"/>
<reference evidence="1 2" key="1">
    <citation type="journal article" date="2007" name="Int. J. Syst. Evol. Microbiol.">
        <title>Description of Pelomonas aquatica sp. nov. and Pelomonas puraquae sp. nov., isolated from industrial and haemodialysis water.</title>
        <authorList>
            <person name="Gomila M."/>
            <person name="Bowien B."/>
            <person name="Falsen E."/>
            <person name="Moore E.R."/>
            <person name="Lalucat J."/>
        </authorList>
    </citation>
    <scope>NUCLEOTIDE SEQUENCE [LARGE SCALE GENOMIC DNA]</scope>
    <source>
        <strain evidence="1 2">CCUG 52769</strain>
    </source>
</reference>
<name>A0A254N9Y5_9BURK</name>
<sequence length="321" mass="35441">MAAGATAQTEKVVLSKAQRLECLSRPAASPRFPPSDEADDRGGSMRVLMKFDRPDAPPQVQVLFNVASEGMQDKVLDHVARYRLPCLQADDGTVTAVQDFVFDGSDKDPLAVPDAERSVSTLRCLVMPRYDFQYSGDSGRFRSEKVRAEMTFSGAGDQPPEVQLSFSRASRRFEQAVKDRVAAYRMPCRTAQDKPVTIQQQFAFFPAGKEFKLSRTRFGLMEFLGQTEEPGKLTARFDLRSMGCPFSVQYVFGGGAVPNEASVLPIGERLDPNKLAFLKWLEGLKFNFGSREVADDLFGSSLQIDVPCGLLHLGEAPPAPR</sequence>
<evidence type="ECO:0000313" key="2">
    <source>
        <dbReference type="Proteomes" id="UP000197446"/>
    </source>
</evidence>
<accession>A0A254N9Y5</accession>
<evidence type="ECO:0000313" key="1">
    <source>
        <dbReference type="EMBL" id="OWR04785.1"/>
    </source>
</evidence>
<dbReference type="EMBL" id="NISI01000002">
    <property type="protein sequence ID" value="OWR04785.1"/>
    <property type="molecule type" value="Genomic_DNA"/>
</dbReference>
<gene>
    <name evidence="1" type="ORF">CDO81_09435</name>
</gene>
<keyword evidence="2" id="KW-1185">Reference proteome</keyword>
<protein>
    <submittedName>
        <fullName evidence="1">Uncharacterized protein</fullName>
    </submittedName>
</protein>
<organism evidence="1 2">
    <name type="scientific">Roseateles puraquae</name>
    <dbReference type="NCBI Taxonomy" id="431059"/>
    <lineage>
        <taxon>Bacteria</taxon>
        <taxon>Pseudomonadati</taxon>
        <taxon>Pseudomonadota</taxon>
        <taxon>Betaproteobacteria</taxon>
        <taxon>Burkholderiales</taxon>
        <taxon>Sphaerotilaceae</taxon>
        <taxon>Roseateles</taxon>
    </lineage>
</organism>
<dbReference type="Proteomes" id="UP000197446">
    <property type="component" value="Unassembled WGS sequence"/>
</dbReference>
<comment type="caution">
    <text evidence="1">The sequence shown here is derived from an EMBL/GenBank/DDBJ whole genome shotgun (WGS) entry which is preliminary data.</text>
</comment>